<accession>A0A857GR39</accession>
<dbReference type="OrthoDB" id="6238442at2"/>
<gene>
    <name evidence="1" type="ORF">CTT34_15735</name>
</gene>
<dbReference type="AlphaFoldDB" id="A0A857GR39"/>
<dbReference type="KEGG" id="hmd:CTT34_15735"/>
<reference evidence="1 2" key="1">
    <citation type="submission" date="2017-10" db="EMBL/GenBank/DDBJ databases">
        <title>Coral associated bacteria.</title>
        <authorList>
            <person name="Wang X."/>
        </authorList>
    </citation>
    <scope>NUCLEOTIDE SEQUENCE [LARGE SCALE GENOMIC DNA]</scope>
    <source>
        <strain evidence="1 2">SCSIO 43005</strain>
    </source>
</reference>
<evidence type="ECO:0000313" key="2">
    <source>
        <dbReference type="Proteomes" id="UP000463949"/>
    </source>
</evidence>
<dbReference type="Proteomes" id="UP000463949">
    <property type="component" value="Chromosome"/>
</dbReference>
<dbReference type="EMBL" id="CP024621">
    <property type="protein sequence ID" value="QHD51026.1"/>
    <property type="molecule type" value="Genomic_DNA"/>
</dbReference>
<name>A0A857GR39_9GAMM</name>
<proteinExistence type="predicted"/>
<protein>
    <submittedName>
        <fullName evidence="1">Uncharacterized protein</fullName>
    </submittedName>
</protein>
<organism evidence="1 2">
    <name type="scientific">Vreelandella aquamarina</name>
    <dbReference type="NCBI Taxonomy" id="77097"/>
    <lineage>
        <taxon>Bacteria</taxon>
        <taxon>Pseudomonadati</taxon>
        <taxon>Pseudomonadota</taxon>
        <taxon>Gammaproteobacteria</taxon>
        <taxon>Oceanospirillales</taxon>
        <taxon>Halomonadaceae</taxon>
        <taxon>Vreelandella</taxon>
    </lineage>
</organism>
<evidence type="ECO:0000313" key="1">
    <source>
        <dbReference type="EMBL" id="QHD51026.1"/>
    </source>
</evidence>
<sequence length="130" mass="15173">MLRHPQSDAIRSTVKSHAANISALYVVNELIPKIKAVEKQIEHTISTVLKTSQTPLHIERYTKLQAEFQLELTMIRMNLDHLLQRYHKELEVVMQDSRQDVLLSLDAFEATAIQNAQQLYQRVQQLQQRQ</sequence>